<dbReference type="Proteomes" id="UP000007266">
    <property type="component" value="Linkage group 9"/>
</dbReference>
<dbReference type="EMBL" id="KQ971372">
    <property type="protein sequence ID" value="EFA09516.2"/>
    <property type="molecule type" value="Genomic_DNA"/>
</dbReference>
<keyword evidence="2" id="KW-1185">Reference proteome</keyword>
<dbReference type="KEGG" id="tca:103314371"/>
<evidence type="ECO:0000313" key="2">
    <source>
        <dbReference type="Proteomes" id="UP000007266"/>
    </source>
</evidence>
<reference evidence="1 2" key="2">
    <citation type="journal article" date="2010" name="Nucleic Acids Res.">
        <title>BeetleBase in 2010: revisions to provide comprehensive genomic information for Tribolium castaneum.</title>
        <authorList>
            <person name="Kim H.S."/>
            <person name="Murphy T."/>
            <person name="Xia J."/>
            <person name="Caragea D."/>
            <person name="Park Y."/>
            <person name="Beeman R.W."/>
            <person name="Lorenzen M.D."/>
            <person name="Butcher S."/>
            <person name="Manak J.R."/>
            <person name="Brown S.J."/>
        </authorList>
    </citation>
    <scope>GENOME REANNOTATION</scope>
    <source>
        <strain evidence="1 2">Georgia GA2</strain>
    </source>
</reference>
<reference evidence="1 2" key="1">
    <citation type="journal article" date="2008" name="Nature">
        <title>The genome of the model beetle and pest Tribolium castaneum.</title>
        <authorList>
            <consortium name="Tribolium Genome Sequencing Consortium"/>
            <person name="Richards S."/>
            <person name="Gibbs R.A."/>
            <person name="Weinstock G.M."/>
            <person name="Brown S.J."/>
            <person name="Denell R."/>
            <person name="Beeman R.W."/>
            <person name="Gibbs R."/>
            <person name="Beeman R.W."/>
            <person name="Brown S.J."/>
            <person name="Bucher G."/>
            <person name="Friedrich M."/>
            <person name="Grimmelikhuijzen C.J."/>
            <person name="Klingler M."/>
            <person name="Lorenzen M."/>
            <person name="Richards S."/>
            <person name="Roth S."/>
            <person name="Schroder R."/>
            <person name="Tautz D."/>
            <person name="Zdobnov E.M."/>
            <person name="Muzny D."/>
            <person name="Gibbs R.A."/>
            <person name="Weinstock G.M."/>
            <person name="Attaway T."/>
            <person name="Bell S."/>
            <person name="Buhay C.J."/>
            <person name="Chandrabose M.N."/>
            <person name="Chavez D."/>
            <person name="Clerk-Blankenburg K.P."/>
            <person name="Cree A."/>
            <person name="Dao M."/>
            <person name="Davis C."/>
            <person name="Chacko J."/>
            <person name="Dinh H."/>
            <person name="Dugan-Rocha S."/>
            <person name="Fowler G."/>
            <person name="Garner T.T."/>
            <person name="Garnes J."/>
            <person name="Gnirke A."/>
            <person name="Hawes A."/>
            <person name="Hernandez J."/>
            <person name="Hines S."/>
            <person name="Holder M."/>
            <person name="Hume J."/>
            <person name="Jhangiani S.N."/>
            <person name="Joshi V."/>
            <person name="Khan Z.M."/>
            <person name="Jackson L."/>
            <person name="Kovar C."/>
            <person name="Kowis A."/>
            <person name="Lee S."/>
            <person name="Lewis L.R."/>
            <person name="Margolis J."/>
            <person name="Morgan M."/>
            <person name="Nazareth L.V."/>
            <person name="Nguyen N."/>
            <person name="Okwuonu G."/>
            <person name="Parker D."/>
            <person name="Richards S."/>
            <person name="Ruiz S.J."/>
            <person name="Santibanez J."/>
            <person name="Savard J."/>
            <person name="Scherer S.E."/>
            <person name="Schneider B."/>
            <person name="Sodergren E."/>
            <person name="Tautz D."/>
            <person name="Vattahil S."/>
            <person name="Villasana D."/>
            <person name="White C.S."/>
            <person name="Wright R."/>
            <person name="Park Y."/>
            <person name="Beeman R.W."/>
            <person name="Lord J."/>
            <person name="Oppert B."/>
            <person name="Lorenzen M."/>
            <person name="Brown S."/>
            <person name="Wang L."/>
            <person name="Savard J."/>
            <person name="Tautz D."/>
            <person name="Richards S."/>
            <person name="Weinstock G."/>
            <person name="Gibbs R.A."/>
            <person name="Liu Y."/>
            <person name="Worley K."/>
            <person name="Weinstock G."/>
            <person name="Elsik C.G."/>
            <person name="Reese J.T."/>
            <person name="Elhaik E."/>
            <person name="Landan G."/>
            <person name="Graur D."/>
            <person name="Arensburger P."/>
            <person name="Atkinson P."/>
            <person name="Beeman R.W."/>
            <person name="Beidler J."/>
            <person name="Brown S.J."/>
            <person name="Demuth J.P."/>
            <person name="Drury D.W."/>
            <person name="Du Y.Z."/>
            <person name="Fujiwara H."/>
            <person name="Lorenzen M."/>
            <person name="Maselli V."/>
            <person name="Osanai M."/>
            <person name="Park Y."/>
            <person name="Robertson H.M."/>
            <person name="Tu Z."/>
            <person name="Wang J.J."/>
            <person name="Wang S."/>
            <person name="Richards S."/>
            <person name="Song H."/>
            <person name="Zhang L."/>
            <person name="Sodergren E."/>
            <person name="Werner D."/>
            <person name="Stanke M."/>
            <person name="Morgenstern B."/>
            <person name="Solovyev V."/>
            <person name="Kosarev P."/>
            <person name="Brown G."/>
            <person name="Chen H.C."/>
            <person name="Ermolaeva O."/>
            <person name="Hlavina W."/>
            <person name="Kapustin Y."/>
            <person name="Kiryutin B."/>
            <person name="Kitts P."/>
            <person name="Maglott D."/>
            <person name="Pruitt K."/>
            <person name="Sapojnikov V."/>
            <person name="Souvorov A."/>
            <person name="Mackey A.J."/>
            <person name="Waterhouse R.M."/>
            <person name="Wyder S."/>
            <person name="Zdobnov E.M."/>
            <person name="Zdobnov E.M."/>
            <person name="Wyder S."/>
            <person name="Kriventseva E.V."/>
            <person name="Kadowaki T."/>
            <person name="Bork P."/>
            <person name="Aranda M."/>
            <person name="Bao R."/>
            <person name="Beermann A."/>
            <person name="Berns N."/>
            <person name="Bolognesi R."/>
            <person name="Bonneton F."/>
            <person name="Bopp D."/>
            <person name="Brown S.J."/>
            <person name="Bucher G."/>
            <person name="Butts T."/>
            <person name="Chaumot A."/>
            <person name="Denell R.E."/>
            <person name="Ferrier D.E."/>
            <person name="Friedrich M."/>
            <person name="Gordon C.M."/>
            <person name="Jindra M."/>
            <person name="Klingler M."/>
            <person name="Lan Q."/>
            <person name="Lattorff H.M."/>
            <person name="Laudet V."/>
            <person name="von Levetsow C."/>
            <person name="Liu Z."/>
            <person name="Lutz R."/>
            <person name="Lynch J.A."/>
            <person name="da Fonseca R.N."/>
            <person name="Posnien N."/>
            <person name="Reuter R."/>
            <person name="Roth S."/>
            <person name="Savard J."/>
            <person name="Schinko J.B."/>
            <person name="Schmitt C."/>
            <person name="Schoppmeier M."/>
            <person name="Schroder R."/>
            <person name="Shippy T.D."/>
            <person name="Simonnet F."/>
            <person name="Marques-Souza H."/>
            <person name="Tautz D."/>
            <person name="Tomoyasu Y."/>
            <person name="Trauner J."/>
            <person name="Van der Zee M."/>
            <person name="Vervoort M."/>
            <person name="Wittkopp N."/>
            <person name="Wimmer E.A."/>
            <person name="Yang X."/>
            <person name="Jones A.K."/>
            <person name="Sattelle D.B."/>
            <person name="Ebert P.R."/>
            <person name="Nelson D."/>
            <person name="Scott J.G."/>
            <person name="Beeman R.W."/>
            <person name="Muthukrishnan S."/>
            <person name="Kramer K.J."/>
            <person name="Arakane Y."/>
            <person name="Beeman R.W."/>
            <person name="Zhu Q."/>
            <person name="Hogenkamp D."/>
            <person name="Dixit R."/>
            <person name="Oppert B."/>
            <person name="Jiang H."/>
            <person name="Zou Z."/>
            <person name="Marshall J."/>
            <person name="Elpidina E."/>
            <person name="Vinokurov K."/>
            <person name="Oppert C."/>
            <person name="Zou Z."/>
            <person name="Evans J."/>
            <person name="Lu Z."/>
            <person name="Zhao P."/>
            <person name="Sumathipala N."/>
            <person name="Altincicek B."/>
            <person name="Vilcinskas A."/>
            <person name="Williams M."/>
            <person name="Hultmark D."/>
            <person name="Hetru C."/>
            <person name="Jiang H."/>
            <person name="Grimmelikhuijzen C.J."/>
            <person name="Hauser F."/>
            <person name="Cazzamali G."/>
            <person name="Williamson M."/>
            <person name="Park Y."/>
            <person name="Li B."/>
            <person name="Tanaka Y."/>
            <person name="Predel R."/>
            <person name="Neupert S."/>
            <person name="Schachtner J."/>
            <person name="Verleyen P."/>
            <person name="Raible F."/>
            <person name="Bork P."/>
            <person name="Friedrich M."/>
            <person name="Walden K.K."/>
            <person name="Robertson H.M."/>
            <person name="Angeli S."/>
            <person name="Foret S."/>
            <person name="Bucher G."/>
            <person name="Schuetz S."/>
            <person name="Maleszka R."/>
            <person name="Wimmer E.A."/>
            <person name="Beeman R.W."/>
            <person name="Lorenzen M."/>
            <person name="Tomoyasu Y."/>
            <person name="Miller S.C."/>
            <person name="Grossmann D."/>
            <person name="Bucher G."/>
        </authorList>
    </citation>
    <scope>NUCLEOTIDE SEQUENCE [LARGE SCALE GENOMIC DNA]</scope>
    <source>
        <strain evidence="1 2">Georgia GA2</strain>
    </source>
</reference>
<evidence type="ECO:0000313" key="1">
    <source>
        <dbReference type="EMBL" id="EFA09516.2"/>
    </source>
</evidence>
<organism evidence="1 2">
    <name type="scientific">Tribolium castaneum</name>
    <name type="common">Red flour beetle</name>
    <dbReference type="NCBI Taxonomy" id="7070"/>
    <lineage>
        <taxon>Eukaryota</taxon>
        <taxon>Metazoa</taxon>
        <taxon>Ecdysozoa</taxon>
        <taxon>Arthropoda</taxon>
        <taxon>Hexapoda</taxon>
        <taxon>Insecta</taxon>
        <taxon>Pterygota</taxon>
        <taxon>Neoptera</taxon>
        <taxon>Endopterygota</taxon>
        <taxon>Coleoptera</taxon>
        <taxon>Polyphaga</taxon>
        <taxon>Cucujiformia</taxon>
        <taxon>Tenebrionidae</taxon>
        <taxon>Tenebrionidae incertae sedis</taxon>
        <taxon>Tribolium</taxon>
    </lineage>
</organism>
<dbReference type="HOGENOM" id="CLU_1940827_0_0_1"/>
<dbReference type="InParanoid" id="D6X1A6"/>
<dbReference type="OrthoDB" id="6711480at2759"/>
<dbReference type="AlphaFoldDB" id="D6X1A6"/>
<sequence length="129" mass="14257">MDTKKYGVSLSALKSLQDFQRSLLNKKRKKLIRMPFAVECLVSFNDGEPYRCGIVADSGLVSSELFGVIYLKNRVASSTETDTTVVFEGKGPLLKMSIRFDSKDDKDAFMTSIQNVLSSDSDSGDSVLQ</sequence>
<protein>
    <submittedName>
        <fullName evidence="1">Uncharacterized protein</fullName>
    </submittedName>
</protein>
<accession>D6X1A6</accession>
<proteinExistence type="predicted"/>
<name>D6X1A6_TRICA</name>
<gene>
    <name evidence="1" type="primary">AUGUSTUS-3.0.2_11618</name>
    <name evidence="1" type="ORF">TcasGA2_TC011618</name>
</gene>